<dbReference type="PRINTS" id="PR00081">
    <property type="entry name" value="GDHRDH"/>
</dbReference>
<organism evidence="4 5">
    <name type="scientific">Massarina eburnea CBS 473.64</name>
    <dbReference type="NCBI Taxonomy" id="1395130"/>
    <lineage>
        <taxon>Eukaryota</taxon>
        <taxon>Fungi</taxon>
        <taxon>Dikarya</taxon>
        <taxon>Ascomycota</taxon>
        <taxon>Pezizomycotina</taxon>
        <taxon>Dothideomycetes</taxon>
        <taxon>Pleosporomycetidae</taxon>
        <taxon>Pleosporales</taxon>
        <taxon>Massarineae</taxon>
        <taxon>Massarinaceae</taxon>
        <taxon>Massarina</taxon>
    </lineage>
</organism>
<dbReference type="OrthoDB" id="1933717at2759"/>
<accession>A0A6A6RT70</accession>
<name>A0A6A6RT70_9PLEO</name>
<dbReference type="Gene3D" id="3.40.50.720">
    <property type="entry name" value="NAD(P)-binding Rossmann-like Domain"/>
    <property type="match status" value="1"/>
</dbReference>
<gene>
    <name evidence="4" type="ORF">P280DRAFT_62490</name>
</gene>
<evidence type="ECO:0000313" key="5">
    <source>
        <dbReference type="Proteomes" id="UP000799753"/>
    </source>
</evidence>
<dbReference type="EMBL" id="MU006788">
    <property type="protein sequence ID" value="KAF2638789.1"/>
    <property type="molecule type" value="Genomic_DNA"/>
</dbReference>
<protein>
    <submittedName>
        <fullName evidence="4">NAD(P)-binding protein</fullName>
    </submittedName>
</protein>
<feature type="region of interest" description="Disordered" evidence="3">
    <location>
        <begin position="1"/>
        <end position="28"/>
    </location>
</feature>
<dbReference type="PANTHER" id="PTHR43008:SF7">
    <property type="entry name" value="SHORT CHAIN DEHYDROGENASE_REDUCTASE (AFU_ORTHOLOGUE AFUA_2G00830)"/>
    <property type="match status" value="1"/>
</dbReference>
<reference evidence="4" key="1">
    <citation type="journal article" date="2020" name="Stud. Mycol.">
        <title>101 Dothideomycetes genomes: a test case for predicting lifestyles and emergence of pathogens.</title>
        <authorList>
            <person name="Haridas S."/>
            <person name="Albert R."/>
            <person name="Binder M."/>
            <person name="Bloem J."/>
            <person name="Labutti K."/>
            <person name="Salamov A."/>
            <person name="Andreopoulos B."/>
            <person name="Baker S."/>
            <person name="Barry K."/>
            <person name="Bills G."/>
            <person name="Bluhm B."/>
            <person name="Cannon C."/>
            <person name="Castanera R."/>
            <person name="Culley D."/>
            <person name="Daum C."/>
            <person name="Ezra D."/>
            <person name="Gonzalez J."/>
            <person name="Henrissat B."/>
            <person name="Kuo A."/>
            <person name="Liang C."/>
            <person name="Lipzen A."/>
            <person name="Lutzoni F."/>
            <person name="Magnuson J."/>
            <person name="Mondo S."/>
            <person name="Nolan M."/>
            <person name="Ohm R."/>
            <person name="Pangilinan J."/>
            <person name="Park H.-J."/>
            <person name="Ramirez L."/>
            <person name="Alfaro M."/>
            <person name="Sun H."/>
            <person name="Tritt A."/>
            <person name="Yoshinaga Y."/>
            <person name="Zwiers L.-H."/>
            <person name="Turgeon B."/>
            <person name="Goodwin S."/>
            <person name="Spatafora J."/>
            <person name="Crous P."/>
            <person name="Grigoriev I."/>
        </authorList>
    </citation>
    <scope>NUCLEOTIDE SEQUENCE</scope>
    <source>
        <strain evidence="4">CBS 473.64</strain>
    </source>
</reference>
<dbReference type="InterPro" id="IPR036291">
    <property type="entry name" value="NAD(P)-bd_dom_sf"/>
</dbReference>
<sequence>MASLLPPSYGHAFTPTTHSQIPPNISPTQSRLPRPFVAVVTGAGKGLGYHISLAYARAGCTGLSISSRTVSDLANLEAAIKKIDAGIVVQKTICDTQSSDSVAELEKNVRETFGRVDVVIANAGIISRYIDDARGAGESDSKSKSKSKSNLPVGLIEDDDWARVLDVNLLGTWRISKAFLPLLIETKDGPQTLICSTSLAAHSTDSSFVPIAYNVSKLACNRLIEHIANDHGKDGIHAYALHPGAVVTPQTQGHEGAVWGDLLSDDEGLAGAMCVWLSKEKRGWLSGRYVSCNWDVDELEGKKDEIVNSDKLKFRMEI</sequence>
<dbReference type="GO" id="GO:0050664">
    <property type="term" value="F:oxidoreductase activity, acting on NAD(P)H, oxygen as acceptor"/>
    <property type="evidence" value="ECO:0007669"/>
    <property type="project" value="TreeGrafter"/>
</dbReference>
<feature type="compositionally biased region" description="Polar residues" evidence="3">
    <location>
        <begin position="14"/>
        <end position="28"/>
    </location>
</feature>
<dbReference type="SUPFAM" id="SSF51735">
    <property type="entry name" value="NAD(P)-binding Rossmann-fold domains"/>
    <property type="match status" value="1"/>
</dbReference>
<evidence type="ECO:0000256" key="1">
    <source>
        <dbReference type="ARBA" id="ARBA00006484"/>
    </source>
</evidence>
<dbReference type="InterPro" id="IPR002347">
    <property type="entry name" value="SDR_fam"/>
</dbReference>
<dbReference type="GO" id="GO:0016616">
    <property type="term" value="F:oxidoreductase activity, acting on the CH-OH group of donors, NAD or NADP as acceptor"/>
    <property type="evidence" value="ECO:0007669"/>
    <property type="project" value="UniProtKB-ARBA"/>
</dbReference>
<evidence type="ECO:0000256" key="2">
    <source>
        <dbReference type="ARBA" id="ARBA00023002"/>
    </source>
</evidence>
<proteinExistence type="inferred from homology"/>
<dbReference type="Pfam" id="PF00106">
    <property type="entry name" value="adh_short"/>
    <property type="match status" value="1"/>
</dbReference>
<evidence type="ECO:0000256" key="3">
    <source>
        <dbReference type="SAM" id="MobiDB-lite"/>
    </source>
</evidence>
<keyword evidence="5" id="KW-1185">Reference proteome</keyword>
<dbReference type="Proteomes" id="UP000799753">
    <property type="component" value="Unassembled WGS sequence"/>
</dbReference>
<evidence type="ECO:0000313" key="4">
    <source>
        <dbReference type="EMBL" id="KAF2638789.1"/>
    </source>
</evidence>
<dbReference type="CDD" id="cd05233">
    <property type="entry name" value="SDR_c"/>
    <property type="match status" value="1"/>
</dbReference>
<dbReference type="AlphaFoldDB" id="A0A6A6RT70"/>
<comment type="similarity">
    <text evidence="1">Belongs to the short-chain dehydrogenases/reductases (SDR) family.</text>
</comment>
<keyword evidence="2" id="KW-0560">Oxidoreductase</keyword>
<dbReference type="PANTHER" id="PTHR43008">
    <property type="entry name" value="BENZIL REDUCTASE"/>
    <property type="match status" value="1"/>
</dbReference>